<evidence type="ECO:0000256" key="2">
    <source>
        <dbReference type="ARBA" id="ARBA00023242"/>
    </source>
</evidence>
<dbReference type="InterPro" id="IPR009071">
    <property type="entry name" value="HMG_box_dom"/>
</dbReference>
<keyword evidence="1 3" id="KW-0238">DNA-binding</keyword>
<proteinExistence type="predicted"/>
<gene>
    <name evidence="7" type="ORF">K491DRAFT_701278</name>
</gene>
<evidence type="ECO:0000256" key="3">
    <source>
        <dbReference type="PROSITE-ProRule" id="PRU00267"/>
    </source>
</evidence>
<feature type="DNA-binding region" description="HMG box" evidence="3">
    <location>
        <begin position="118"/>
        <end position="184"/>
    </location>
</feature>
<feature type="domain" description="HMG box" evidence="6">
    <location>
        <begin position="118"/>
        <end position="184"/>
    </location>
</feature>
<dbReference type="SMART" id="SM00454">
    <property type="entry name" value="SAM"/>
    <property type="match status" value="1"/>
</dbReference>
<keyword evidence="8" id="KW-1185">Reference proteome</keyword>
<evidence type="ECO:0000259" key="5">
    <source>
        <dbReference type="PROSITE" id="PS50105"/>
    </source>
</evidence>
<dbReference type="PANTHER" id="PTHR46040">
    <property type="entry name" value="HIGH MOBILITY GROUP PROTEIN 2"/>
    <property type="match status" value="1"/>
</dbReference>
<name>A0A6A6TLQ4_9PLEO</name>
<accession>A0A6A6TLQ4</accession>
<dbReference type="InterPro" id="IPR036910">
    <property type="entry name" value="HMG_box_dom_sf"/>
</dbReference>
<dbReference type="PROSITE" id="PS50105">
    <property type="entry name" value="SAM_DOMAIN"/>
    <property type="match status" value="1"/>
</dbReference>
<evidence type="ECO:0000259" key="6">
    <source>
        <dbReference type="PROSITE" id="PS50118"/>
    </source>
</evidence>
<dbReference type="AlphaFoldDB" id="A0A6A6TLQ4"/>
<dbReference type="Pfam" id="PF00505">
    <property type="entry name" value="HMG_box"/>
    <property type="match status" value="1"/>
</dbReference>
<dbReference type="Pfam" id="PF00536">
    <property type="entry name" value="SAM_1"/>
    <property type="match status" value="1"/>
</dbReference>
<dbReference type="GO" id="GO:0010468">
    <property type="term" value="P:regulation of gene expression"/>
    <property type="evidence" value="ECO:0007669"/>
    <property type="project" value="TreeGrafter"/>
</dbReference>
<protein>
    <submittedName>
        <fullName evidence="7">HMG-box</fullName>
    </submittedName>
</protein>
<dbReference type="SUPFAM" id="SSF47095">
    <property type="entry name" value="HMG-box"/>
    <property type="match status" value="1"/>
</dbReference>
<feature type="domain" description="SAM" evidence="5">
    <location>
        <begin position="1"/>
        <end position="62"/>
    </location>
</feature>
<feature type="region of interest" description="Disordered" evidence="4">
    <location>
        <begin position="56"/>
        <end position="121"/>
    </location>
</feature>
<keyword evidence="2 3" id="KW-0539">Nucleus</keyword>
<dbReference type="PANTHER" id="PTHR46040:SF3">
    <property type="entry name" value="HIGH MOBILITY GROUP PROTEIN 2"/>
    <property type="match status" value="1"/>
</dbReference>
<dbReference type="GO" id="GO:0003677">
    <property type="term" value="F:DNA binding"/>
    <property type="evidence" value="ECO:0007669"/>
    <property type="project" value="UniProtKB-UniRule"/>
</dbReference>
<organism evidence="7 8">
    <name type="scientific">Lophiostoma macrostomum CBS 122681</name>
    <dbReference type="NCBI Taxonomy" id="1314788"/>
    <lineage>
        <taxon>Eukaryota</taxon>
        <taxon>Fungi</taxon>
        <taxon>Dikarya</taxon>
        <taxon>Ascomycota</taxon>
        <taxon>Pezizomycotina</taxon>
        <taxon>Dothideomycetes</taxon>
        <taxon>Pleosporomycetidae</taxon>
        <taxon>Pleosporales</taxon>
        <taxon>Lophiostomataceae</taxon>
        <taxon>Lophiostoma</taxon>
    </lineage>
</organism>
<evidence type="ECO:0000313" key="7">
    <source>
        <dbReference type="EMBL" id="KAF2660985.1"/>
    </source>
</evidence>
<dbReference type="Gene3D" id="1.10.150.50">
    <property type="entry name" value="Transcription Factor, Ets-1"/>
    <property type="match status" value="1"/>
</dbReference>
<dbReference type="SUPFAM" id="SSF47769">
    <property type="entry name" value="SAM/Pointed domain"/>
    <property type="match status" value="1"/>
</dbReference>
<dbReference type="SMART" id="SM00398">
    <property type="entry name" value="HMG"/>
    <property type="match status" value="1"/>
</dbReference>
<feature type="compositionally biased region" description="Low complexity" evidence="4">
    <location>
        <begin position="76"/>
        <end position="101"/>
    </location>
</feature>
<dbReference type="CDD" id="cd09487">
    <property type="entry name" value="SAM_superfamily"/>
    <property type="match status" value="1"/>
</dbReference>
<dbReference type="GO" id="GO:0005634">
    <property type="term" value="C:nucleus"/>
    <property type="evidence" value="ECO:0007669"/>
    <property type="project" value="UniProtKB-UniRule"/>
</dbReference>
<sequence>MSDLSARLERLGLSQYLDAFVAEGFDTWETLLDITESDLAAANVRLGHRRKLQRALGQLRDEPSPKALGRQESTYDGDASSSAGASTRVIAGTSSSSSGTAVTKRKYRRHPKPDENAPERPPTAYVVFSIQVRESLRGQDLSFTELAKEAGERWQHLSVEAREQYERQADMEREKYYAELAAYKQTPEYQKYLIYLEDFKAKYRVPQQGKE</sequence>
<dbReference type="OrthoDB" id="1919336at2759"/>
<evidence type="ECO:0000313" key="8">
    <source>
        <dbReference type="Proteomes" id="UP000799324"/>
    </source>
</evidence>
<dbReference type="Proteomes" id="UP000799324">
    <property type="component" value="Unassembled WGS sequence"/>
</dbReference>
<evidence type="ECO:0000256" key="1">
    <source>
        <dbReference type="ARBA" id="ARBA00023125"/>
    </source>
</evidence>
<dbReference type="Gene3D" id="1.10.30.10">
    <property type="entry name" value="High mobility group box domain"/>
    <property type="match status" value="1"/>
</dbReference>
<reference evidence="7" key="1">
    <citation type="journal article" date="2020" name="Stud. Mycol.">
        <title>101 Dothideomycetes genomes: a test case for predicting lifestyles and emergence of pathogens.</title>
        <authorList>
            <person name="Haridas S."/>
            <person name="Albert R."/>
            <person name="Binder M."/>
            <person name="Bloem J."/>
            <person name="Labutti K."/>
            <person name="Salamov A."/>
            <person name="Andreopoulos B."/>
            <person name="Baker S."/>
            <person name="Barry K."/>
            <person name="Bills G."/>
            <person name="Bluhm B."/>
            <person name="Cannon C."/>
            <person name="Castanera R."/>
            <person name="Culley D."/>
            <person name="Daum C."/>
            <person name="Ezra D."/>
            <person name="Gonzalez J."/>
            <person name="Henrissat B."/>
            <person name="Kuo A."/>
            <person name="Liang C."/>
            <person name="Lipzen A."/>
            <person name="Lutzoni F."/>
            <person name="Magnuson J."/>
            <person name="Mondo S."/>
            <person name="Nolan M."/>
            <person name="Ohm R."/>
            <person name="Pangilinan J."/>
            <person name="Park H.-J."/>
            <person name="Ramirez L."/>
            <person name="Alfaro M."/>
            <person name="Sun H."/>
            <person name="Tritt A."/>
            <person name="Yoshinaga Y."/>
            <person name="Zwiers L.-H."/>
            <person name="Turgeon B."/>
            <person name="Goodwin S."/>
            <person name="Spatafora J."/>
            <person name="Crous P."/>
            <person name="Grigoriev I."/>
        </authorList>
    </citation>
    <scope>NUCLEOTIDE SEQUENCE</scope>
    <source>
        <strain evidence="7">CBS 122681</strain>
    </source>
</reference>
<dbReference type="PROSITE" id="PS50118">
    <property type="entry name" value="HMG_BOX_2"/>
    <property type="match status" value="1"/>
</dbReference>
<dbReference type="InterPro" id="IPR013761">
    <property type="entry name" value="SAM/pointed_sf"/>
</dbReference>
<evidence type="ECO:0000256" key="4">
    <source>
        <dbReference type="SAM" id="MobiDB-lite"/>
    </source>
</evidence>
<dbReference type="InterPro" id="IPR051965">
    <property type="entry name" value="ChromReg_NeuronalGeneExpr"/>
</dbReference>
<dbReference type="InterPro" id="IPR001660">
    <property type="entry name" value="SAM"/>
</dbReference>
<dbReference type="EMBL" id="MU004296">
    <property type="protein sequence ID" value="KAF2660985.1"/>
    <property type="molecule type" value="Genomic_DNA"/>
</dbReference>